<dbReference type="AlphaFoldDB" id="A0A2R5EPH5"/>
<accession>A0A2R5EPH5</accession>
<dbReference type="InterPro" id="IPR024078">
    <property type="entry name" value="LmbE-like_dom_sf"/>
</dbReference>
<dbReference type="Proteomes" id="UP000245202">
    <property type="component" value="Unassembled WGS sequence"/>
</dbReference>
<dbReference type="Gene3D" id="3.40.50.10320">
    <property type="entry name" value="LmbE-like"/>
    <property type="match status" value="1"/>
</dbReference>
<evidence type="ECO:0000313" key="1">
    <source>
        <dbReference type="EMBL" id="GBG08616.1"/>
    </source>
</evidence>
<proteinExistence type="predicted"/>
<organism evidence="1 2">
    <name type="scientific">Paenibacillus agaridevorans</name>
    <dbReference type="NCBI Taxonomy" id="171404"/>
    <lineage>
        <taxon>Bacteria</taxon>
        <taxon>Bacillati</taxon>
        <taxon>Bacillota</taxon>
        <taxon>Bacilli</taxon>
        <taxon>Bacillales</taxon>
        <taxon>Paenibacillaceae</taxon>
        <taxon>Paenibacillus</taxon>
    </lineage>
</organism>
<gene>
    <name evidence="1" type="ORF">PAT3040_03204</name>
</gene>
<dbReference type="PANTHER" id="PTHR12993:SF30">
    <property type="entry name" value="N-ACETYL-ALPHA-D-GLUCOSAMINYL L-MALATE DEACETYLASE 1"/>
    <property type="match status" value="1"/>
</dbReference>
<dbReference type="PANTHER" id="PTHR12993">
    <property type="entry name" value="N-ACETYLGLUCOSAMINYL-PHOSPHATIDYLINOSITOL DE-N-ACETYLASE-RELATED"/>
    <property type="match status" value="1"/>
</dbReference>
<keyword evidence="2" id="KW-1185">Reference proteome</keyword>
<dbReference type="GO" id="GO:0016811">
    <property type="term" value="F:hydrolase activity, acting on carbon-nitrogen (but not peptide) bonds, in linear amides"/>
    <property type="evidence" value="ECO:0007669"/>
    <property type="project" value="TreeGrafter"/>
</dbReference>
<reference evidence="1 2" key="1">
    <citation type="submission" date="2017-08" db="EMBL/GenBank/DDBJ databases">
        <title>Substantial Increase in Enzyme Production by Combined Drug-Resistance Mutations in Paenibacillus agaridevorans.</title>
        <authorList>
            <person name="Tanaka Y."/>
            <person name="Funane K."/>
            <person name="Hosaka T."/>
            <person name="Shiwa Y."/>
            <person name="Fujita N."/>
            <person name="Miyazaki T."/>
            <person name="Yoshikawa H."/>
            <person name="Murakami K."/>
            <person name="Kasahara K."/>
            <person name="Inaoka T."/>
            <person name="Hiraga Y."/>
            <person name="Ochi K."/>
        </authorList>
    </citation>
    <scope>NUCLEOTIDE SEQUENCE [LARGE SCALE GENOMIC DNA]</scope>
    <source>
        <strain evidence="1 2">T-3040</strain>
    </source>
</reference>
<name>A0A2R5EPH5_9BACL</name>
<dbReference type="SUPFAM" id="SSF102588">
    <property type="entry name" value="LmbE-like"/>
    <property type="match status" value="1"/>
</dbReference>
<evidence type="ECO:0000313" key="2">
    <source>
        <dbReference type="Proteomes" id="UP000245202"/>
    </source>
</evidence>
<sequence length="236" mass="26332">MNVLAVGCHPDDLEIGCGGTLAKLSSQGHKVTMVHVANGDKGHKVIPQDELIAIRRLEAQAAGSLIGAEVISLNVPDLLVKADHDELILKLVKVIRETKPDYIITHPPEDYMKDHMEVSKAVFDASFSATVPHYNNEEGHDIHHKVAPIFYMDTLAGVGFLPTEYVDISDHIDVKIEMNNKHQSQIKWLYEHDGIDFLDFVRTVSKFRGLQCGKAYAEGFTKCQAWPRLSAERLLP</sequence>
<dbReference type="RefSeq" id="WP_108993541.1">
    <property type="nucleotide sequence ID" value="NZ_BDQX01000171.1"/>
</dbReference>
<dbReference type="InterPro" id="IPR003737">
    <property type="entry name" value="GlcNAc_PI_deacetylase-related"/>
</dbReference>
<comment type="caution">
    <text evidence="1">The sequence shown here is derived from an EMBL/GenBank/DDBJ whole genome shotgun (WGS) entry which is preliminary data.</text>
</comment>
<protein>
    <recommendedName>
        <fullName evidence="3">PIG-L family deacetylase</fullName>
    </recommendedName>
</protein>
<evidence type="ECO:0008006" key="3">
    <source>
        <dbReference type="Google" id="ProtNLM"/>
    </source>
</evidence>
<dbReference type="EMBL" id="BDQX01000171">
    <property type="protein sequence ID" value="GBG08616.1"/>
    <property type="molecule type" value="Genomic_DNA"/>
</dbReference>
<dbReference type="Pfam" id="PF02585">
    <property type="entry name" value="PIG-L"/>
    <property type="match status" value="1"/>
</dbReference>